<keyword evidence="1" id="KW-0614">Plasmid</keyword>
<dbReference type="AlphaFoldDB" id="A0A0P0ZGH0"/>
<protein>
    <submittedName>
        <fullName evidence="1">Uncharacterized protein</fullName>
    </submittedName>
</protein>
<evidence type="ECO:0000313" key="1">
    <source>
        <dbReference type="EMBL" id="CDM08153.1"/>
    </source>
</evidence>
<organism evidence="1">
    <name type="scientific">Erwinia amylovora</name>
    <name type="common">Fire blight bacteria</name>
    <dbReference type="NCBI Taxonomy" id="552"/>
    <lineage>
        <taxon>Bacteria</taxon>
        <taxon>Pseudomonadati</taxon>
        <taxon>Pseudomonadota</taxon>
        <taxon>Gammaproteobacteria</taxon>
        <taxon>Enterobacterales</taxon>
        <taxon>Erwiniaceae</taxon>
        <taxon>Erwinia</taxon>
    </lineage>
</organism>
<proteinExistence type="predicted"/>
<name>A0A0P0ZGH0_ERWAM</name>
<geneLocation type="plasmid" evidence="1">
    <name>pEA29</name>
</geneLocation>
<gene>
    <name evidence="1" type="ORF">EAMY692_p20027</name>
</gene>
<reference evidence="1" key="1">
    <citation type="submission" date="2013-11" db="EMBL/GenBank/DDBJ databases">
        <title>The novel cryptic plasmid pEA68 of Erwinia amylovora strain 692 and definition of a novel family of plasmids.</title>
        <authorList>
            <person name="Ismail E."/>
            <person name="Blom J."/>
            <person name="Bultreys A."/>
            <person name="Ivanovic M."/>
            <person name="Obradovic A."/>
            <person name="Van Doorn J."/>
            <person name="Bergsma-Vlami M."/>
            <person name="Maes M."/>
            <person name="Willems A."/>
            <person name="Stockwell V."/>
            <person name="Smits T.H.M."/>
            <person name="Pulawska J."/>
        </authorList>
    </citation>
    <scope>NUCLEOTIDE SEQUENCE [LARGE SCALE GENOMIC DNA]</scope>
    <source>
        <strain evidence="1">692</strain>
        <plasmid evidence="1">pEA29</plasmid>
    </source>
</reference>
<sequence length="32" mass="3620">MLQHSSLQPLEAGTVNGYCHSFAYRQIHGNLF</sequence>
<accession>A0A0P0ZGH0</accession>
<dbReference type="EMBL" id="HG813239">
    <property type="protein sequence ID" value="CDM08153.1"/>
    <property type="molecule type" value="Genomic_DNA"/>
</dbReference>